<feature type="domain" description="CUB" evidence="5">
    <location>
        <begin position="381"/>
        <end position="510"/>
    </location>
</feature>
<dbReference type="CDD" id="cd00112">
    <property type="entry name" value="LDLa"/>
    <property type="match status" value="1"/>
</dbReference>
<dbReference type="CDD" id="cd00041">
    <property type="entry name" value="CUB"/>
    <property type="match status" value="1"/>
</dbReference>
<evidence type="ECO:0000256" key="4">
    <source>
        <dbReference type="SAM" id="Phobius"/>
    </source>
</evidence>
<accession>A0AAE0ZZ54</accession>
<comment type="caution">
    <text evidence="6">The sequence shown here is derived from an EMBL/GenBank/DDBJ whole genome shotgun (WGS) entry which is preliminary data.</text>
</comment>
<gene>
    <name evidence="6" type="ORF">RRG08_052229</name>
</gene>
<sequence>MINAELTKKVQSRDSTARNDFFAAGSDPLLLKLKIADTSSVQTFSLIVEPVLKVCSGPVGVNGSKDVAGNFSPSDRHSVCRWLVSSEQRPLLHARVSSLRLPAGGGGDSLSFRSGGSSRTAPLDTLVNDVDDYLVVTSSSTMVVTLTMGVLQKQCELNITFMDAECGGSMSEHGFLTVTKDTKEDVYFSLVASPGQWIDVSSISNLTNSTSVNFYDGPQRSSPLLTIWTDGDQDLTPVTGHEQMLVVVSSLAAGEVFNASFSSVTAGCDTLTSAASGSRTFTASNQTCTWTVAPILSTGTVMIRLSSLNLRDQESLTVMSGVDSTGQVLAHFTGPHTLGGSPLPQVYIPATPGFMISYTSVASNSSLTGAVVQYSTLPQVCGGELSQPNGMIQTPNYPNEYPLNAQCDWTVKKSDEMTASPSSLLLLSFSSLSLAQDHSISVLRTQEKKSQLVAKYGGLNQSPSKLPNDLILPGAPDLTVAFSSQPGVTKPAPGSVNQVSGGASLNYWILECGGNLTTADGFFTSPGYPKPPTKSALCVWILNVADVKGPKNSTNILSFDVKAEGKDAKLIGQYLKIYDGPSMRSPYYPLSENATNLTRYDSIVVVFDFDAKSKPDIRLNFTYQTKICNSSELCANGICMHEDWKCNGNDDCGDNSDEHGCIVPPKPQSYSGWVKVGWVPGCLIIGLFLGAGLVFFGPIVVRKIRNRSASYNRMEEPEA</sequence>
<feature type="disulfide bond" evidence="3">
    <location>
        <begin position="646"/>
        <end position="661"/>
    </location>
</feature>
<dbReference type="SUPFAM" id="SSF49854">
    <property type="entry name" value="Spermadhesin, CUB domain"/>
    <property type="match status" value="2"/>
</dbReference>
<dbReference type="Proteomes" id="UP001283361">
    <property type="component" value="Unassembled WGS sequence"/>
</dbReference>
<dbReference type="SMART" id="SM00042">
    <property type="entry name" value="CUB"/>
    <property type="match status" value="2"/>
</dbReference>
<keyword evidence="4" id="KW-0472">Membrane</keyword>
<keyword evidence="1" id="KW-0677">Repeat</keyword>
<feature type="transmembrane region" description="Helical" evidence="4">
    <location>
        <begin position="678"/>
        <end position="701"/>
    </location>
</feature>
<dbReference type="AlphaFoldDB" id="A0AAE0ZZ54"/>
<dbReference type="SMART" id="SM00192">
    <property type="entry name" value="LDLa"/>
    <property type="match status" value="1"/>
</dbReference>
<dbReference type="PANTHER" id="PTHR24251:SF52">
    <property type="entry name" value="CUB DOMAIN-CONTAINING PROTEIN"/>
    <property type="match status" value="1"/>
</dbReference>
<organism evidence="6 7">
    <name type="scientific">Elysia crispata</name>
    <name type="common">lettuce slug</name>
    <dbReference type="NCBI Taxonomy" id="231223"/>
    <lineage>
        <taxon>Eukaryota</taxon>
        <taxon>Metazoa</taxon>
        <taxon>Spiralia</taxon>
        <taxon>Lophotrochozoa</taxon>
        <taxon>Mollusca</taxon>
        <taxon>Gastropoda</taxon>
        <taxon>Heterobranchia</taxon>
        <taxon>Euthyneura</taxon>
        <taxon>Panpulmonata</taxon>
        <taxon>Sacoglossa</taxon>
        <taxon>Placobranchoidea</taxon>
        <taxon>Plakobranchidae</taxon>
        <taxon>Elysia</taxon>
    </lineage>
</organism>
<evidence type="ECO:0000313" key="7">
    <source>
        <dbReference type="Proteomes" id="UP001283361"/>
    </source>
</evidence>
<dbReference type="PROSITE" id="PS50068">
    <property type="entry name" value="LDLRA_2"/>
    <property type="match status" value="1"/>
</dbReference>
<dbReference type="InterPro" id="IPR002172">
    <property type="entry name" value="LDrepeatLR_classA_rpt"/>
</dbReference>
<evidence type="ECO:0000256" key="2">
    <source>
        <dbReference type="ARBA" id="ARBA00023157"/>
    </source>
</evidence>
<reference evidence="6" key="1">
    <citation type="journal article" date="2023" name="G3 (Bethesda)">
        <title>A reference genome for the long-term kleptoplast-retaining sea slug Elysia crispata morphotype clarki.</title>
        <authorList>
            <person name="Eastman K.E."/>
            <person name="Pendleton A.L."/>
            <person name="Shaikh M.A."/>
            <person name="Suttiyut T."/>
            <person name="Ogas R."/>
            <person name="Tomko P."/>
            <person name="Gavelis G."/>
            <person name="Widhalm J.R."/>
            <person name="Wisecaver J.H."/>
        </authorList>
    </citation>
    <scope>NUCLEOTIDE SEQUENCE</scope>
    <source>
        <strain evidence="6">ECLA1</strain>
    </source>
</reference>
<proteinExistence type="predicted"/>
<keyword evidence="4" id="KW-0812">Transmembrane</keyword>
<comment type="caution">
    <text evidence="3">Lacks conserved residue(s) required for the propagation of feature annotation.</text>
</comment>
<keyword evidence="7" id="KW-1185">Reference proteome</keyword>
<dbReference type="Gene3D" id="4.10.400.10">
    <property type="entry name" value="Low-density Lipoprotein Receptor"/>
    <property type="match status" value="1"/>
</dbReference>
<feature type="disulfide bond" evidence="3">
    <location>
        <begin position="634"/>
        <end position="652"/>
    </location>
</feature>
<keyword evidence="2 3" id="KW-1015">Disulfide bond</keyword>
<protein>
    <recommendedName>
        <fullName evidence="5">CUB domain-containing protein</fullName>
    </recommendedName>
</protein>
<dbReference type="SUPFAM" id="SSF57424">
    <property type="entry name" value="LDL receptor-like module"/>
    <property type="match status" value="1"/>
</dbReference>
<dbReference type="InterPro" id="IPR036055">
    <property type="entry name" value="LDL_receptor-like_sf"/>
</dbReference>
<dbReference type="EMBL" id="JAWDGP010002971">
    <property type="protein sequence ID" value="KAK3778374.1"/>
    <property type="molecule type" value="Genomic_DNA"/>
</dbReference>
<evidence type="ECO:0000313" key="6">
    <source>
        <dbReference type="EMBL" id="KAK3778374.1"/>
    </source>
</evidence>
<dbReference type="PANTHER" id="PTHR24251">
    <property type="entry name" value="OVOCHYMASE-RELATED"/>
    <property type="match status" value="1"/>
</dbReference>
<dbReference type="Gene3D" id="2.60.120.290">
    <property type="entry name" value="Spermadhesin, CUB domain"/>
    <property type="match status" value="2"/>
</dbReference>
<dbReference type="Pfam" id="PF00057">
    <property type="entry name" value="Ldl_recept_a"/>
    <property type="match status" value="1"/>
</dbReference>
<dbReference type="Pfam" id="PF00431">
    <property type="entry name" value="CUB"/>
    <property type="match status" value="2"/>
</dbReference>
<dbReference type="PROSITE" id="PS01180">
    <property type="entry name" value="CUB"/>
    <property type="match status" value="2"/>
</dbReference>
<name>A0AAE0ZZ54_9GAST</name>
<evidence type="ECO:0000256" key="1">
    <source>
        <dbReference type="ARBA" id="ARBA00022737"/>
    </source>
</evidence>
<dbReference type="PROSITE" id="PS01209">
    <property type="entry name" value="LDLRA_1"/>
    <property type="match status" value="1"/>
</dbReference>
<feature type="domain" description="CUB" evidence="5">
    <location>
        <begin position="512"/>
        <end position="581"/>
    </location>
</feature>
<dbReference type="InterPro" id="IPR000859">
    <property type="entry name" value="CUB_dom"/>
</dbReference>
<dbReference type="InterPro" id="IPR035914">
    <property type="entry name" value="Sperma_CUB_dom_sf"/>
</dbReference>
<dbReference type="InterPro" id="IPR023415">
    <property type="entry name" value="LDLR_class-A_CS"/>
</dbReference>
<keyword evidence="4" id="KW-1133">Transmembrane helix</keyword>
<evidence type="ECO:0000256" key="3">
    <source>
        <dbReference type="PROSITE-ProRule" id="PRU00124"/>
    </source>
</evidence>
<evidence type="ECO:0000259" key="5">
    <source>
        <dbReference type="PROSITE" id="PS01180"/>
    </source>
</evidence>